<evidence type="ECO:0000313" key="4">
    <source>
        <dbReference type="Proteomes" id="UP000289132"/>
    </source>
</evidence>
<evidence type="ECO:0000313" key="2">
    <source>
        <dbReference type="EMBL" id="RXJ90975.1"/>
    </source>
</evidence>
<dbReference type="Proteomes" id="UP000254504">
    <property type="component" value="Chromosome"/>
</dbReference>
<keyword evidence="4" id="KW-1185">Reference proteome</keyword>
<accession>A0AAD0QKF4</accession>
<dbReference type="KEGG" id="atp:ATR_1227"/>
<name>A0AAD0QKF4_9BACT</name>
<sequence>MYERYKKELILAKNKLLTIDFFLEKDSDCIATFGNGTIWKIDLNGKWYDNYSYLSIRNESSSDAILGKKGFPLWMLMKIFGLYSKDSTLEEKLDFIIEHKDKIFDETFQYKRIYDNIKENI</sequence>
<reference evidence="2 4" key="1">
    <citation type="submission" date="2017-10" db="EMBL/GenBank/DDBJ databases">
        <title>Genomics of the genus Arcobacter.</title>
        <authorList>
            <person name="Perez-Cataluna A."/>
            <person name="Figueras M.J."/>
        </authorList>
    </citation>
    <scope>NUCLEOTIDE SEQUENCE [LARGE SCALE GENOMIC DNA]</scope>
    <source>
        <strain evidence="2 4">LMG 25534</strain>
    </source>
</reference>
<evidence type="ECO:0000313" key="3">
    <source>
        <dbReference type="Proteomes" id="UP000254504"/>
    </source>
</evidence>
<dbReference type="RefSeq" id="WP_115428589.1">
    <property type="nucleotide sequence ID" value="NZ_CP031367.1"/>
</dbReference>
<gene>
    <name evidence="1" type="ORF">ATR_1227</name>
    <name evidence="2" type="ORF">CRU87_07030</name>
</gene>
<evidence type="ECO:0000313" key="1">
    <source>
        <dbReference type="EMBL" id="AXK49086.1"/>
    </source>
</evidence>
<dbReference type="EMBL" id="PDKD01000011">
    <property type="protein sequence ID" value="RXJ90975.1"/>
    <property type="molecule type" value="Genomic_DNA"/>
</dbReference>
<reference evidence="1 3" key="2">
    <citation type="submission" date="2018-07" db="EMBL/GenBank/DDBJ databases">
        <title>Complete genome of the Arcobacter trophiarum type strain LMG 25534.</title>
        <authorList>
            <person name="Miller W.G."/>
            <person name="Yee E."/>
        </authorList>
    </citation>
    <scope>NUCLEOTIDE SEQUENCE [LARGE SCALE GENOMIC DNA]</scope>
    <source>
        <strain evidence="1 3">LMG 25534</strain>
    </source>
</reference>
<dbReference type="AlphaFoldDB" id="A0AAD0QKF4"/>
<protein>
    <submittedName>
        <fullName evidence="1">Uncharacterized protein</fullName>
    </submittedName>
</protein>
<organism evidence="1 3">
    <name type="scientific">Aliarcobacter trophiarum LMG 25534</name>
    <dbReference type="NCBI Taxonomy" id="1032241"/>
    <lineage>
        <taxon>Bacteria</taxon>
        <taxon>Pseudomonadati</taxon>
        <taxon>Campylobacterota</taxon>
        <taxon>Epsilonproteobacteria</taxon>
        <taxon>Campylobacterales</taxon>
        <taxon>Arcobacteraceae</taxon>
        <taxon>Aliarcobacter</taxon>
    </lineage>
</organism>
<dbReference type="Proteomes" id="UP000289132">
    <property type="component" value="Unassembled WGS sequence"/>
</dbReference>
<dbReference type="EMBL" id="CP031367">
    <property type="protein sequence ID" value="AXK49086.1"/>
    <property type="molecule type" value="Genomic_DNA"/>
</dbReference>
<proteinExistence type="predicted"/>